<comment type="catalytic activity">
    <reaction evidence="1 7">
        <text>L-glutamate = D-glutamate</text>
        <dbReference type="Rhea" id="RHEA:12813"/>
        <dbReference type="ChEBI" id="CHEBI:29985"/>
        <dbReference type="ChEBI" id="CHEBI:29986"/>
        <dbReference type="EC" id="5.1.1.3"/>
    </reaction>
</comment>
<dbReference type="SUPFAM" id="SSF53681">
    <property type="entry name" value="Aspartate/glutamate racemase"/>
    <property type="match status" value="2"/>
</dbReference>
<proteinExistence type="inferred from homology"/>
<feature type="binding site" evidence="7">
    <location>
        <begin position="185"/>
        <end position="186"/>
    </location>
    <ligand>
        <name>substrate</name>
    </ligand>
</feature>
<feature type="active site" description="Proton donor/acceptor" evidence="7">
    <location>
        <position position="72"/>
    </location>
</feature>
<dbReference type="InterPro" id="IPR015942">
    <property type="entry name" value="Asp/Glu/hydantoin_racemase"/>
</dbReference>
<keyword evidence="6 7" id="KW-0961">Cell wall biogenesis/degradation</keyword>
<evidence type="ECO:0000313" key="8">
    <source>
        <dbReference type="EMBL" id="HAT6344544.1"/>
    </source>
</evidence>
<dbReference type="NCBIfam" id="TIGR00067">
    <property type="entry name" value="glut_race"/>
    <property type="match status" value="1"/>
</dbReference>
<dbReference type="InterPro" id="IPR018187">
    <property type="entry name" value="Asp/Glu_racemase_AS_1"/>
</dbReference>
<evidence type="ECO:0000256" key="7">
    <source>
        <dbReference type="HAMAP-Rule" id="MF_00258"/>
    </source>
</evidence>
<evidence type="ECO:0000256" key="5">
    <source>
        <dbReference type="ARBA" id="ARBA00023235"/>
    </source>
</evidence>
<keyword evidence="3 7" id="KW-0133">Cell shape</keyword>
<comment type="similarity">
    <text evidence="7">Belongs to the aspartate/glutamate racemases family.</text>
</comment>
<dbReference type="AlphaFoldDB" id="A0AAD3UAQ8"/>
<comment type="pathway">
    <text evidence="7">Cell wall biogenesis; peptidoglycan biosynthesis.</text>
</comment>
<sequence>MANILVFDSGMGGLTIYREIRRTLPAHNYFYCFDNANFPYGELSEAALTEVCTRLVSHMVVEHAIDLVVIACNTASTIALPSLRAAMTVPVVGVVPAIKPAAALTRNGCIGLLATPGTVSREYTHELIAQFAPGKRVLLKGATELVVEAEHKLAGLPVNMALLREVLADWLEGEEHPDTLVLGCTHFPLLDEEIRQLMPACQLVDSGSAVAKRVAHLLAGLVTTPTRLEDVGGKAYCTRLDAQTRKLTAPLQAWGLSSLEEVRF</sequence>
<evidence type="ECO:0000256" key="2">
    <source>
        <dbReference type="ARBA" id="ARBA00013090"/>
    </source>
</evidence>
<dbReference type="PROSITE" id="PS00923">
    <property type="entry name" value="ASP_GLU_RACEMASE_1"/>
    <property type="match status" value="1"/>
</dbReference>
<comment type="function">
    <text evidence="7">Provides the (R)-glutamate required for cell wall biosynthesis.</text>
</comment>
<dbReference type="GO" id="GO:0071555">
    <property type="term" value="P:cell wall organization"/>
    <property type="evidence" value="ECO:0007669"/>
    <property type="project" value="UniProtKB-KW"/>
</dbReference>
<dbReference type="PROSITE" id="PS00924">
    <property type="entry name" value="ASP_GLU_RACEMASE_2"/>
    <property type="match status" value="1"/>
</dbReference>
<feature type="binding site" evidence="7">
    <location>
        <begin position="8"/>
        <end position="9"/>
    </location>
    <ligand>
        <name>substrate</name>
    </ligand>
</feature>
<feature type="active site" description="Proton donor/acceptor" evidence="7">
    <location>
        <position position="184"/>
    </location>
</feature>
<dbReference type="GO" id="GO:0009252">
    <property type="term" value="P:peptidoglycan biosynthetic process"/>
    <property type="evidence" value="ECO:0007669"/>
    <property type="project" value="UniProtKB-UniRule"/>
</dbReference>
<gene>
    <name evidence="7" type="primary">murI</name>
    <name evidence="8" type="ORF">JAJ28_002275</name>
</gene>
<evidence type="ECO:0000256" key="3">
    <source>
        <dbReference type="ARBA" id="ARBA00022960"/>
    </source>
</evidence>
<dbReference type="EC" id="5.1.1.3" evidence="2 7"/>
<reference evidence="8" key="2">
    <citation type="submission" date="2020-01" db="EMBL/GenBank/DDBJ databases">
        <authorList>
            <consortium name="NCBI Pathogen Detection Project"/>
        </authorList>
    </citation>
    <scope>NUCLEOTIDE SEQUENCE</scope>
    <source>
        <strain evidence="8">OLC2673_Aeromonas</strain>
    </source>
</reference>
<dbReference type="GO" id="GO:0008360">
    <property type="term" value="P:regulation of cell shape"/>
    <property type="evidence" value="ECO:0007669"/>
    <property type="project" value="UniProtKB-KW"/>
</dbReference>
<dbReference type="HAMAP" id="MF_00258">
    <property type="entry name" value="Glu_racemase"/>
    <property type="match status" value="1"/>
</dbReference>
<dbReference type="FunFam" id="3.40.50.1860:FF:000001">
    <property type="entry name" value="Glutamate racemase"/>
    <property type="match status" value="1"/>
</dbReference>
<evidence type="ECO:0000256" key="6">
    <source>
        <dbReference type="ARBA" id="ARBA00023316"/>
    </source>
</evidence>
<accession>A0AAD3UAQ8</accession>
<dbReference type="Gene3D" id="3.40.50.1860">
    <property type="match status" value="2"/>
</dbReference>
<protein>
    <recommendedName>
        <fullName evidence="2 7">Glutamate racemase</fullName>
        <ecNumber evidence="2 7">5.1.1.3</ecNumber>
    </recommendedName>
</protein>
<reference evidence="8" key="1">
    <citation type="journal article" date="2018" name="Genome Biol.">
        <title>SKESA: strategic k-mer extension for scrupulous assemblies.</title>
        <authorList>
            <person name="Souvorov A."/>
            <person name="Agarwala R."/>
            <person name="Lipman D.J."/>
        </authorList>
    </citation>
    <scope>NUCLEOTIDE SEQUENCE</scope>
    <source>
        <strain evidence="8">OLC2673_Aeromonas</strain>
    </source>
</reference>
<feature type="binding site" evidence="7">
    <location>
        <begin position="40"/>
        <end position="41"/>
    </location>
    <ligand>
        <name>substrate</name>
    </ligand>
</feature>
<dbReference type="InterPro" id="IPR004391">
    <property type="entry name" value="Glu_race"/>
</dbReference>
<comment type="caution">
    <text evidence="8">The sequence shown here is derived from an EMBL/GenBank/DDBJ whole genome shotgun (WGS) entry which is preliminary data.</text>
</comment>
<dbReference type="GO" id="GO:0008881">
    <property type="term" value="F:glutamate racemase activity"/>
    <property type="evidence" value="ECO:0007669"/>
    <property type="project" value="UniProtKB-UniRule"/>
</dbReference>
<evidence type="ECO:0000313" key="9">
    <source>
        <dbReference type="Proteomes" id="UP000859505"/>
    </source>
</evidence>
<dbReference type="PANTHER" id="PTHR21198:SF2">
    <property type="entry name" value="GLUTAMATE RACEMASE"/>
    <property type="match status" value="1"/>
</dbReference>
<dbReference type="InterPro" id="IPR033134">
    <property type="entry name" value="Asp/Glu_racemase_AS_2"/>
</dbReference>
<dbReference type="InterPro" id="IPR001920">
    <property type="entry name" value="Asp/Glu_race"/>
</dbReference>
<name>A0AAD3UAQ8_AERHY</name>
<evidence type="ECO:0000256" key="1">
    <source>
        <dbReference type="ARBA" id="ARBA00001602"/>
    </source>
</evidence>
<dbReference type="Proteomes" id="UP000859505">
    <property type="component" value="Unassembled WGS sequence"/>
</dbReference>
<dbReference type="Pfam" id="PF01177">
    <property type="entry name" value="Asp_Glu_race"/>
    <property type="match status" value="1"/>
</dbReference>
<feature type="binding site" evidence="7">
    <location>
        <begin position="73"/>
        <end position="74"/>
    </location>
    <ligand>
        <name>substrate</name>
    </ligand>
</feature>
<organism evidence="8 9">
    <name type="scientific">Aeromonas hydrophila</name>
    <dbReference type="NCBI Taxonomy" id="644"/>
    <lineage>
        <taxon>Bacteria</taxon>
        <taxon>Pseudomonadati</taxon>
        <taxon>Pseudomonadota</taxon>
        <taxon>Gammaproteobacteria</taxon>
        <taxon>Aeromonadales</taxon>
        <taxon>Aeromonadaceae</taxon>
        <taxon>Aeromonas</taxon>
    </lineage>
</organism>
<keyword evidence="5 7" id="KW-0413">Isomerase</keyword>
<keyword evidence="4 7" id="KW-0573">Peptidoglycan synthesis</keyword>
<evidence type="ECO:0000256" key="4">
    <source>
        <dbReference type="ARBA" id="ARBA00022984"/>
    </source>
</evidence>
<dbReference type="PANTHER" id="PTHR21198">
    <property type="entry name" value="GLUTAMATE RACEMASE"/>
    <property type="match status" value="1"/>
</dbReference>
<dbReference type="EMBL" id="DACTUL010000015">
    <property type="protein sequence ID" value="HAT6344544.1"/>
    <property type="molecule type" value="Genomic_DNA"/>
</dbReference>